<dbReference type="GO" id="GO:0003677">
    <property type="term" value="F:DNA binding"/>
    <property type="evidence" value="ECO:0007669"/>
    <property type="project" value="InterPro"/>
</dbReference>
<dbReference type="GO" id="GO:0005694">
    <property type="term" value="C:chromosome"/>
    <property type="evidence" value="ECO:0007669"/>
    <property type="project" value="InterPro"/>
</dbReference>
<evidence type="ECO:0000313" key="3">
    <source>
        <dbReference type="Proteomes" id="UP000034502"/>
    </source>
</evidence>
<dbReference type="STRING" id="1618364.UX86_C0012G0004"/>
<evidence type="ECO:0000313" key="2">
    <source>
        <dbReference type="EMBL" id="KKU64139.1"/>
    </source>
</evidence>
<dbReference type="GO" id="GO:0006265">
    <property type="term" value="P:DNA topological change"/>
    <property type="evidence" value="ECO:0007669"/>
    <property type="project" value="InterPro"/>
</dbReference>
<dbReference type="AlphaFoldDB" id="A0A0G1S3U2"/>
<comment type="caution">
    <text evidence="2">The sequence shown here is derived from an EMBL/GenBank/DDBJ whole genome shotgun (WGS) entry which is preliminary data.</text>
</comment>
<dbReference type="GO" id="GO:0003916">
    <property type="term" value="F:DNA topoisomerase activity"/>
    <property type="evidence" value="ECO:0007669"/>
    <property type="project" value="InterPro"/>
</dbReference>
<sequence>MGKALQGGMLTSMEETGICPKCGSPLGPVQETKTGRKLQKCSTAGPYDPKSKPTGCTYVKWLAVEPQLLDEKCPKCGNQLVLAVTRFGKKMKKCSTGGWDAVAKKATGCDYVEWLTGVSKELDEKCPECGNKLVLYTTSAGKRMKKCSTGGWDKETRKPTGCKYVEWLKPGESETDSQGEEFLPVQE</sequence>
<dbReference type="EMBL" id="LCNU01000012">
    <property type="protein sequence ID" value="KKU64139.1"/>
    <property type="molecule type" value="Genomic_DNA"/>
</dbReference>
<name>A0A0G1S3U2_9BACT</name>
<dbReference type="Pfam" id="PF01396">
    <property type="entry name" value="Zn_ribbon_Top1"/>
    <property type="match status" value="3"/>
</dbReference>
<organism evidence="2 3">
    <name type="scientific">Candidatus Amesbacteria bacterium GW2011_GWC1_47_15</name>
    <dbReference type="NCBI Taxonomy" id="1618364"/>
    <lineage>
        <taxon>Bacteria</taxon>
        <taxon>Candidatus Amesiibacteriota</taxon>
    </lineage>
</organism>
<proteinExistence type="predicted"/>
<gene>
    <name evidence="2" type="ORF">UX86_C0012G0004</name>
</gene>
<dbReference type="Proteomes" id="UP000034502">
    <property type="component" value="Unassembled WGS sequence"/>
</dbReference>
<feature type="domain" description="DNA topoisomerase type IA zn finger" evidence="1">
    <location>
        <begin position="17"/>
        <end position="26"/>
    </location>
</feature>
<dbReference type="InterPro" id="IPR013498">
    <property type="entry name" value="Topo_IA_Znf"/>
</dbReference>
<accession>A0A0G1S3U2</accession>
<feature type="domain" description="DNA topoisomerase type IA zn finger" evidence="1">
    <location>
        <begin position="70"/>
        <end position="89"/>
    </location>
</feature>
<evidence type="ECO:0000259" key="1">
    <source>
        <dbReference type="Pfam" id="PF01396"/>
    </source>
</evidence>
<protein>
    <recommendedName>
        <fullName evidence="1">DNA topoisomerase type IA zn finger domain-containing protein</fullName>
    </recommendedName>
</protein>
<reference evidence="2 3" key="1">
    <citation type="journal article" date="2015" name="Nature">
        <title>rRNA introns, odd ribosomes, and small enigmatic genomes across a large radiation of phyla.</title>
        <authorList>
            <person name="Brown C.T."/>
            <person name="Hug L.A."/>
            <person name="Thomas B.C."/>
            <person name="Sharon I."/>
            <person name="Castelle C.J."/>
            <person name="Singh A."/>
            <person name="Wilkins M.J."/>
            <person name="Williams K.H."/>
            <person name="Banfield J.F."/>
        </authorList>
    </citation>
    <scope>NUCLEOTIDE SEQUENCE [LARGE SCALE GENOMIC DNA]</scope>
</reference>
<feature type="domain" description="DNA topoisomerase type IA zn finger" evidence="1">
    <location>
        <begin position="123"/>
        <end position="141"/>
    </location>
</feature>